<reference evidence="1 2" key="1">
    <citation type="journal article" date="2021" name="Hortic Res">
        <title>Chromosome-scale assembly of the Dendrobium chrysotoxum genome enhances the understanding of orchid evolution.</title>
        <authorList>
            <person name="Zhang Y."/>
            <person name="Zhang G.Q."/>
            <person name="Zhang D."/>
            <person name="Liu X.D."/>
            <person name="Xu X.Y."/>
            <person name="Sun W.H."/>
            <person name="Yu X."/>
            <person name="Zhu X."/>
            <person name="Wang Z.W."/>
            <person name="Zhao X."/>
            <person name="Zhong W.Y."/>
            <person name="Chen H."/>
            <person name="Yin W.L."/>
            <person name="Huang T."/>
            <person name="Niu S.C."/>
            <person name="Liu Z.J."/>
        </authorList>
    </citation>
    <scope>NUCLEOTIDE SEQUENCE [LARGE SCALE GENOMIC DNA]</scope>
    <source>
        <strain evidence="1">Lindl</strain>
    </source>
</reference>
<name>A0AAV7G712_DENCH</name>
<dbReference type="EMBL" id="JAGFBR010000012">
    <property type="protein sequence ID" value="KAH0457650.1"/>
    <property type="molecule type" value="Genomic_DNA"/>
</dbReference>
<comment type="caution">
    <text evidence="1">The sequence shown here is derived from an EMBL/GenBank/DDBJ whole genome shotgun (WGS) entry which is preliminary data.</text>
</comment>
<proteinExistence type="predicted"/>
<sequence length="235" mass="26229">MVAFSRPNENNLLRLGRWEAKHPMGIPKLAQISYTDCGSAMTVSGFYVVIPMAISGKPHWNTLLPSATPLFSKILNVSFHTLLVSHTSSNTINSLFPFTGGFANPSHSNDGIYKRVVTVIHFGQQLDQAPSIIFRRSSTPIRCLDATFLKKERLTGKQKRTSVDEDELELSSSLLMLSRLLSLRAPYSSSRSSMSYIAWLIWLSHRFGESSSIVLEIALKPFKGVLKCLHIVYQA</sequence>
<evidence type="ECO:0000313" key="2">
    <source>
        <dbReference type="Proteomes" id="UP000775213"/>
    </source>
</evidence>
<dbReference type="Proteomes" id="UP000775213">
    <property type="component" value="Unassembled WGS sequence"/>
</dbReference>
<keyword evidence="2" id="KW-1185">Reference proteome</keyword>
<protein>
    <submittedName>
        <fullName evidence="1">Uncharacterized protein</fullName>
    </submittedName>
</protein>
<gene>
    <name evidence="1" type="ORF">IEQ34_012965</name>
</gene>
<accession>A0AAV7G712</accession>
<organism evidence="1 2">
    <name type="scientific">Dendrobium chrysotoxum</name>
    <name type="common">Orchid</name>
    <dbReference type="NCBI Taxonomy" id="161865"/>
    <lineage>
        <taxon>Eukaryota</taxon>
        <taxon>Viridiplantae</taxon>
        <taxon>Streptophyta</taxon>
        <taxon>Embryophyta</taxon>
        <taxon>Tracheophyta</taxon>
        <taxon>Spermatophyta</taxon>
        <taxon>Magnoliopsida</taxon>
        <taxon>Liliopsida</taxon>
        <taxon>Asparagales</taxon>
        <taxon>Orchidaceae</taxon>
        <taxon>Epidendroideae</taxon>
        <taxon>Malaxideae</taxon>
        <taxon>Dendrobiinae</taxon>
        <taxon>Dendrobium</taxon>
    </lineage>
</organism>
<evidence type="ECO:0000313" key="1">
    <source>
        <dbReference type="EMBL" id="KAH0457650.1"/>
    </source>
</evidence>
<dbReference type="AlphaFoldDB" id="A0AAV7G712"/>